<dbReference type="GO" id="GO:0005829">
    <property type="term" value="C:cytosol"/>
    <property type="evidence" value="ECO:0007669"/>
    <property type="project" value="TreeGrafter"/>
</dbReference>
<dbReference type="InterPro" id="IPR006379">
    <property type="entry name" value="HAD-SF_hydro_IIB"/>
</dbReference>
<dbReference type="NCBIfam" id="TIGR00099">
    <property type="entry name" value="Cof-subfamily"/>
    <property type="match status" value="1"/>
</dbReference>
<dbReference type="PROSITE" id="PS01228">
    <property type="entry name" value="COF_1"/>
    <property type="match status" value="1"/>
</dbReference>
<dbReference type="Proteomes" id="UP000188603">
    <property type="component" value="Chromosome"/>
</dbReference>
<dbReference type="SFLD" id="SFLDG01140">
    <property type="entry name" value="C2.B:_Phosphomannomutase_and_P"/>
    <property type="match status" value="1"/>
</dbReference>
<sequence length="268" mass="29619">MTYQLIALDLDGTLLTDEKDITLPTLNLLVQLQQEGKYIAICTGRSALSVQPLLEHESFATHLITDNGGTVKELTTDQTLYTNTIPRSFLAAMREVMQEYNVHCDVTTASGVYVETLTEKMAEQYNRYLIKPMAIGDLRQTPEDPLKFTISGEAAVLDKMVPVLKSQYGEELNIVRSGEYFIDIVKEGTTKGKALAMLANHLNVKPKGVVAIGNYYNDLDMLQYAGLGIAMDNSPEDVKAAADVVTLSNNEDGVRLALEKWVLQQDPV</sequence>
<dbReference type="SFLD" id="SFLDS00003">
    <property type="entry name" value="Haloacid_Dehalogenase"/>
    <property type="match status" value="1"/>
</dbReference>
<dbReference type="STRING" id="1471761.B0W44_04345"/>
<dbReference type="PANTHER" id="PTHR10000">
    <property type="entry name" value="PHOSPHOSERINE PHOSPHATASE"/>
    <property type="match status" value="1"/>
</dbReference>
<dbReference type="CDD" id="cd07516">
    <property type="entry name" value="HAD_Pase"/>
    <property type="match status" value="1"/>
</dbReference>
<evidence type="ECO:0000313" key="2">
    <source>
        <dbReference type="Proteomes" id="UP000188603"/>
    </source>
</evidence>
<dbReference type="Gene3D" id="3.40.50.1000">
    <property type="entry name" value="HAD superfamily/HAD-like"/>
    <property type="match status" value="1"/>
</dbReference>
<dbReference type="NCBIfam" id="TIGR01484">
    <property type="entry name" value="HAD-SF-IIB"/>
    <property type="match status" value="1"/>
</dbReference>
<dbReference type="SUPFAM" id="SSF56784">
    <property type="entry name" value="HAD-like"/>
    <property type="match status" value="1"/>
</dbReference>
<dbReference type="KEGG" id="ntr:B0W44_04345"/>
<dbReference type="Pfam" id="PF08282">
    <property type="entry name" value="Hydrolase_3"/>
    <property type="match status" value="1"/>
</dbReference>
<name>A0A1U9K515_9BACL</name>
<dbReference type="GO" id="GO:0000287">
    <property type="term" value="F:magnesium ion binding"/>
    <property type="evidence" value="ECO:0007669"/>
    <property type="project" value="TreeGrafter"/>
</dbReference>
<keyword evidence="2" id="KW-1185">Reference proteome</keyword>
<dbReference type="AlphaFoldDB" id="A0A1U9K515"/>
<organism evidence="1 2">
    <name type="scientific">Novibacillus thermophilus</name>
    <dbReference type="NCBI Taxonomy" id="1471761"/>
    <lineage>
        <taxon>Bacteria</taxon>
        <taxon>Bacillati</taxon>
        <taxon>Bacillota</taxon>
        <taxon>Bacilli</taxon>
        <taxon>Bacillales</taxon>
        <taxon>Thermoactinomycetaceae</taxon>
        <taxon>Novibacillus</taxon>
    </lineage>
</organism>
<evidence type="ECO:0000313" key="1">
    <source>
        <dbReference type="EMBL" id="AQS55113.1"/>
    </source>
</evidence>
<dbReference type="GO" id="GO:0016791">
    <property type="term" value="F:phosphatase activity"/>
    <property type="evidence" value="ECO:0007669"/>
    <property type="project" value="TreeGrafter"/>
</dbReference>
<evidence type="ECO:0008006" key="3">
    <source>
        <dbReference type="Google" id="ProtNLM"/>
    </source>
</evidence>
<proteinExistence type="predicted"/>
<dbReference type="InterPro" id="IPR023214">
    <property type="entry name" value="HAD_sf"/>
</dbReference>
<dbReference type="InterPro" id="IPR000150">
    <property type="entry name" value="Cof"/>
</dbReference>
<gene>
    <name evidence="1" type="ORF">B0W44_04345</name>
</gene>
<dbReference type="Gene3D" id="3.30.1240.10">
    <property type="match status" value="1"/>
</dbReference>
<dbReference type="EMBL" id="CP019699">
    <property type="protein sequence ID" value="AQS55113.1"/>
    <property type="molecule type" value="Genomic_DNA"/>
</dbReference>
<accession>A0A1U9K515</accession>
<dbReference type="InterPro" id="IPR036412">
    <property type="entry name" value="HAD-like_sf"/>
</dbReference>
<dbReference type="PANTHER" id="PTHR10000:SF8">
    <property type="entry name" value="HAD SUPERFAMILY HYDROLASE-LIKE, TYPE 3"/>
    <property type="match status" value="1"/>
</dbReference>
<protein>
    <recommendedName>
        <fullName evidence="3">Hydrolase</fullName>
    </recommendedName>
</protein>
<dbReference type="RefSeq" id="WP_169835415.1">
    <property type="nucleotide sequence ID" value="NZ_CP019699.1"/>
</dbReference>
<reference evidence="1 2" key="1">
    <citation type="journal article" date="2015" name="Int. J. Syst. Evol. Microbiol.">
        <title>Novibacillus thermophilus gen. nov., sp. nov., a Gram-staining-negative and moderately thermophilic member of the family Thermoactinomycetaceae.</title>
        <authorList>
            <person name="Yang G."/>
            <person name="Chen J."/>
            <person name="Zhou S."/>
        </authorList>
    </citation>
    <scope>NUCLEOTIDE SEQUENCE [LARGE SCALE GENOMIC DNA]</scope>
    <source>
        <strain evidence="1 2">SG-1</strain>
    </source>
</reference>